<comment type="caution">
    <text evidence="3">The sequence shown here is derived from an EMBL/GenBank/DDBJ whole genome shotgun (WGS) entry which is preliminary data.</text>
</comment>
<evidence type="ECO:0000256" key="1">
    <source>
        <dbReference type="SAM" id="MobiDB-lite"/>
    </source>
</evidence>
<gene>
    <name evidence="3" type="ORF">ACFFNX_35415</name>
</gene>
<dbReference type="RefSeq" id="WP_378210307.1">
    <property type="nucleotide sequence ID" value="NZ_JBHLZP010000385.1"/>
</dbReference>
<dbReference type="Proteomes" id="UP001589627">
    <property type="component" value="Unassembled WGS sequence"/>
</dbReference>
<feature type="transmembrane region" description="Helical" evidence="2">
    <location>
        <begin position="91"/>
        <end position="108"/>
    </location>
</feature>
<dbReference type="EMBL" id="JBHLZP010000385">
    <property type="protein sequence ID" value="MFB9837475.1"/>
    <property type="molecule type" value="Genomic_DNA"/>
</dbReference>
<feature type="transmembrane region" description="Helical" evidence="2">
    <location>
        <begin position="65"/>
        <end position="84"/>
    </location>
</feature>
<sequence length="152" mass="15703">MITCVRPASAPSETAGDPPTPVRRRGRARWVGLGLIGSGLALIPWLFVLAAGLPASTTAAHWSTAWVGLDGLEAIGLITTGLLLNRRDPRRCLAATVTATLLAVDAWFDVTTAAPGADQATAIAMAAGLEIPLAILCATLAARTLSGTRPRR</sequence>
<accession>A0ABV5YQZ1</accession>
<keyword evidence="4" id="KW-1185">Reference proteome</keyword>
<evidence type="ECO:0000313" key="3">
    <source>
        <dbReference type="EMBL" id="MFB9837475.1"/>
    </source>
</evidence>
<keyword evidence="2" id="KW-0812">Transmembrane</keyword>
<evidence type="ECO:0000313" key="4">
    <source>
        <dbReference type="Proteomes" id="UP001589627"/>
    </source>
</evidence>
<proteinExistence type="predicted"/>
<keyword evidence="2" id="KW-1133">Transmembrane helix</keyword>
<feature type="transmembrane region" description="Helical" evidence="2">
    <location>
        <begin position="30"/>
        <end position="53"/>
    </location>
</feature>
<keyword evidence="2" id="KW-0472">Membrane</keyword>
<feature type="transmembrane region" description="Helical" evidence="2">
    <location>
        <begin position="120"/>
        <end position="142"/>
    </location>
</feature>
<name>A0ABV5YQZ1_9ACTN</name>
<protein>
    <recommendedName>
        <fullName evidence="5">LPXTG-motif cell wall-anchored protein</fullName>
    </recommendedName>
</protein>
<reference evidence="3 4" key="1">
    <citation type="submission" date="2024-09" db="EMBL/GenBank/DDBJ databases">
        <authorList>
            <person name="Sun Q."/>
            <person name="Mori K."/>
        </authorList>
    </citation>
    <scope>NUCLEOTIDE SEQUENCE [LARGE SCALE GENOMIC DNA]</scope>
    <source>
        <strain evidence="3 4">TBRC 0563</strain>
    </source>
</reference>
<feature type="region of interest" description="Disordered" evidence="1">
    <location>
        <begin position="1"/>
        <end position="23"/>
    </location>
</feature>
<organism evidence="3 4">
    <name type="scientific">Actinoallomurus acaciae</name>
    <dbReference type="NCBI Taxonomy" id="502577"/>
    <lineage>
        <taxon>Bacteria</taxon>
        <taxon>Bacillati</taxon>
        <taxon>Actinomycetota</taxon>
        <taxon>Actinomycetes</taxon>
        <taxon>Streptosporangiales</taxon>
        <taxon>Thermomonosporaceae</taxon>
        <taxon>Actinoallomurus</taxon>
    </lineage>
</organism>
<evidence type="ECO:0008006" key="5">
    <source>
        <dbReference type="Google" id="ProtNLM"/>
    </source>
</evidence>
<evidence type="ECO:0000256" key="2">
    <source>
        <dbReference type="SAM" id="Phobius"/>
    </source>
</evidence>